<evidence type="ECO:0000256" key="1">
    <source>
        <dbReference type="SAM" id="Phobius"/>
    </source>
</evidence>
<keyword evidence="1" id="KW-1133">Transmembrane helix</keyword>
<dbReference type="AlphaFoldDB" id="A0A8S1XZJ5"/>
<organism evidence="2 3">
    <name type="scientific">Paramecium octaurelia</name>
    <dbReference type="NCBI Taxonomy" id="43137"/>
    <lineage>
        <taxon>Eukaryota</taxon>
        <taxon>Sar</taxon>
        <taxon>Alveolata</taxon>
        <taxon>Ciliophora</taxon>
        <taxon>Intramacronucleata</taxon>
        <taxon>Oligohymenophorea</taxon>
        <taxon>Peniculida</taxon>
        <taxon>Parameciidae</taxon>
        <taxon>Paramecium</taxon>
    </lineage>
</organism>
<evidence type="ECO:0000313" key="3">
    <source>
        <dbReference type="Proteomes" id="UP000683925"/>
    </source>
</evidence>
<dbReference type="Proteomes" id="UP000683925">
    <property type="component" value="Unassembled WGS sequence"/>
</dbReference>
<reference evidence="2" key="1">
    <citation type="submission" date="2021-01" db="EMBL/GenBank/DDBJ databases">
        <authorList>
            <consortium name="Genoscope - CEA"/>
            <person name="William W."/>
        </authorList>
    </citation>
    <scope>NUCLEOTIDE SEQUENCE</scope>
</reference>
<sequence length="145" mass="17312">MIQSMKGNKTISIQLMILHLLKQKTLSKYPSYNLIVFSQILEEVSAKILLEISEKYCLSKEQWIRFTERTQETITRIIIETKIINQVLNFKLFKQEVKNPRCFSISPMKTNYLNFINTTNKNQRLLLKQMIKIITFIIIYIYTQQ</sequence>
<evidence type="ECO:0000313" key="2">
    <source>
        <dbReference type="EMBL" id="CAD8204884.1"/>
    </source>
</evidence>
<accession>A0A8S1XZJ5</accession>
<dbReference type="EMBL" id="CAJJDP010000135">
    <property type="protein sequence ID" value="CAD8204884.1"/>
    <property type="molecule type" value="Genomic_DNA"/>
</dbReference>
<keyword evidence="3" id="KW-1185">Reference proteome</keyword>
<evidence type="ECO:0008006" key="4">
    <source>
        <dbReference type="Google" id="ProtNLM"/>
    </source>
</evidence>
<gene>
    <name evidence="2" type="ORF">POCTA_138.1.T1340023</name>
</gene>
<feature type="transmembrane region" description="Helical" evidence="1">
    <location>
        <begin position="125"/>
        <end position="143"/>
    </location>
</feature>
<keyword evidence="1" id="KW-0812">Transmembrane</keyword>
<protein>
    <recommendedName>
        <fullName evidence="4">Transmembrane protein</fullName>
    </recommendedName>
</protein>
<proteinExistence type="predicted"/>
<comment type="caution">
    <text evidence="2">The sequence shown here is derived from an EMBL/GenBank/DDBJ whole genome shotgun (WGS) entry which is preliminary data.</text>
</comment>
<name>A0A8S1XZJ5_PAROT</name>
<keyword evidence="1" id="KW-0472">Membrane</keyword>